<evidence type="ECO:0000313" key="1">
    <source>
        <dbReference type="EMBL" id="RKP17968.1"/>
    </source>
</evidence>
<dbReference type="AlphaFoldDB" id="A0A4P9YFM9"/>
<accession>A0A4P9YFM9</accession>
<reference evidence="2" key="1">
    <citation type="journal article" date="2018" name="Nat. Microbiol.">
        <title>Leveraging single-cell genomics to expand the fungal tree of life.</title>
        <authorList>
            <person name="Ahrendt S.R."/>
            <person name="Quandt C.A."/>
            <person name="Ciobanu D."/>
            <person name="Clum A."/>
            <person name="Salamov A."/>
            <person name="Andreopoulos B."/>
            <person name="Cheng J.F."/>
            <person name="Woyke T."/>
            <person name="Pelin A."/>
            <person name="Henrissat B."/>
            <person name="Reynolds N.K."/>
            <person name="Benny G.L."/>
            <person name="Smith M.E."/>
            <person name="James T.Y."/>
            <person name="Grigoriev I.V."/>
        </authorList>
    </citation>
    <scope>NUCLEOTIDE SEQUENCE [LARGE SCALE GENOMIC DNA]</scope>
    <source>
        <strain evidence="2">CSF55</strain>
    </source>
</reference>
<dbReference type="Proteomes" id="UP000281549">
    <property type="component" value="Unassembled WGS sequence"/>
</dbReference>
<dbReference type="EMBL" id="ML005608">
    <property type="protein sequence ID" value="RKP17968.1"/>
    <property type="molecule type" value="Genomic_DNA"/>
</dbReference>
<protein>
    <submittedName>
        <fullName evidence="1">Uncharacterized protein</fullName>
    </submittedName>
</protein>
<gene>
    <name evidence="1" type="ORF">ROZALSC1DRAFT_23685</name>
</gene>
<evidence type="ECO:0000313" key="2">
    <source>
        <dbReference type="Proteomes" id="UP000281549"/>
    </source>
</evidence>
<name>A0A4P9YFM9_ROZAC</name>
<sequence>MDNNTTPKQSVTYASALLPKEYMLQGRSNWDHFQRFFPLFLSEHGYWNSTTNSPTSSRKPLTITKNVCTDLYPKIRHCEIVAEIWTTLQKKFNGSDVNAKMRALKDLMDLRPTLNIETSLQTLDRVKRQFELSEIIDKCLKETHLLNVIQ</sequence>
<proteinExistence type="predicted"/>
<organism evidence="1 2">
    <name type="scientific">Rozella allomycis (strain CSF55)</name>
    <dbReference type="NCBI Taxonomy" id="988480"/>
    <lineage>
        <taxon>Eukaryota</taxon>
        <taxon>Fungi</taxon>
        <taxon>Fungi incertae sedis</taxon>
        <taxon>Cryptomycota</taxon>
        <taxon>Cryptomycota incertae sedis</taxon>
        <taxon>Rozella</taxon>
    </lineage>
</organism>